<name>A0ABQ7FPF5_9ACTN</name>
<dbReference type="InterPro" id="IPR051677">
    <property type="entry name" value="AfsR-DnrI-RedD_regulator"/>
</dbReference>
<evidence type="ECO:0000256" key="3">
    <source>
        <dbReference type="ARBA" id="ARBA00023015"/>
    </source>
</evidence>
<evidence type="ECO:0000256" key="6">
    <source>
        <dbReference type="PROSITE-ProRule" id="PRU01091"/>
    </source>
</evidence>
<dbReference type="Gene3D" id="3.40.50.300">
    <property type="entry name" value="P-loop containing nucleotide triphosphate hydrolases"/>
    <property type="match status" value="1"/>
</dbReference>
<evidence type="ECO:0000256" key="4">
    <source>
        <dbReference type="ARBA" id="ARBA00023125"/>
    </source>
</evidence>
<feature type="region of interest" description="Disordered" evidence="7">
    <location>
        <begin position="255"/>
        <end position="289"/>
    </location>
</feature>
<dbReference type="SUPFAM" id="SSF52540">
    <property type="entry name" value="P-loop containing nucleoside triphosphate hydrolases"/>
    <property type="match status" value="1"/>
</dbReference>
<dbReference type="PANTHER" id="PTHR35807:SF1">
    <property type="entry name" value="TRANSCRIPTIONAL REGULATOR REDD"/>
    <property type="match status" value="1"/>
</dbReference>
<dbReference type="InterPro" id="IPR016032">
    <property type="entry name" value="Sig_transdc_resp-reg_C-effctor"/>
</dbReference>
<feature type="DNA-binding region" description="OmpR/PhoB-type" evidence="6">
    <location>
        <begin position="1"/>
        <end position="105"/>
    </location>
</feature>
<dbReference type="InterPro" id="IPR011990">
    <property type="entry name" value="TPR-like_helical_dom_sf"/>
</dbReference>
<reference evidence="9 10" key="1">
    <citation type="submission" date="2019-10" db="EMBL/GenBank/DDBJ databases">
        <title>Streptomyces tenebrisbrunneis sp.nov., an endogenous actinomycete isolated from of Lycium ruthenicum.</title>
        <authorList>
            <person name="Ma L."/>
        </authorList>
    </citation>
    <scope>NUCLEOTIDE SEQUENCE [LARGE SCALE GENOMIC DNA]</scope>
    <source>
        <strain evidence="9 10">TRM 66187</strain>
    </source>
</reference>
<dbReference type="PANTHER" id="PTHR35807">
    <property type="entry name" value="TRANSCRIPTIONAL REGULATOR REDD-RELATED"/>
    <property type="match status" value="1"/>
</dbReference>
<evidence type="ECO:0000313" key="10">
    <source>
        <dbReference type="Proteomes" id="UP000621266"/>
    </source>
</evidence>
<accession>A0ABQ7FPF5</accession>
<dbReference type="InterPro" id="IPR027417">
    <property type="entry name" value="P-loop_NTPase"/>
</dbReference>
<dbReference type="SUPFAM" id="SSF48452">
    <property type="entry name" value="TPR-like"/>
    <property type="match status" value="1"/>
</dbReference>
<dbReference type="EMBL" id="WHPN01000069">
    <property type="protein sequence ID" value="KAF4410508.1"/>
    <property type="molecule type" value="Genomic_DNA"/>
</dbReference>
<feature type="domain" description="OmpR/PhoB-type" evidence="8">
    <location>
        <begin position="1"/>
        <end position="105"/>
    </location>
</feature>
<proteinExistence type="inferred from homology"/>
<keyword evidence="5" id="KW-0804">Transcription</keyword>
<protein>
    <submittedName>
        <fullName evidence="9">AfsR/SARP family transcriptional regulator</fullName>
    </submittedName>
</protein>
<dbReference type="Gene3D" id="1.10.10.10">
    <property type="entry name" value="Winged helix-like DNA-binding domain superfamily/Winged helix DNA-binding domain"/>
    <property type="match status" value="1"/>
</dbReference>
<evidence type="ECO:0000256" key="7">
    <source>
        <dbReference type="SAM" id="MobiDB-lite"/>
    </source>
</evidence>
<keyword evidence="4 6" id="KW-0238">DNA-binding</keyword>
<evidence type="ECO:0000256" key="5">
    <source>
        <dbReference type="ARBA" id="ARBA00023163"/>
    </source>
</evidence>
<evidence type="ECO:0000313" key="9">
    <source>
        <dbReference type="EMBL" id="KAF4410508.1"/>
    </source>
</evidence>
<dbReference type="SMART" id="SM00862">
    <property type="entry name" value="Trans_reg_C"/>
    <property type="match status" value="1"/>
</dbReference>
<organism evidence="9 10">
    <name type="scientific">Streptomyces lycii</name>
    <dbReference type="NCBI Taxonomy" id="2654337"/>
    <lineage>
        <taxon>Bacteria</taxon>
        <taxon>Bacillati</taxon>
        <taxon>Actinomycetota</taxon>
        <taxon>Actinomycetes</taxon>
        <taxon>Kitasatosporales</taxon>
        <taxon>Streptomycetaceae</taxon>
        <taxon>Streptomyces</taxon>
    </lineage>
</organism>
<feature type="non-terminal residue" evidence="9">
    <location>
        <position position="446"/>
    </location>
</feature>
<dbReference type="SUPFAM" id="SSF46894">
    <property type="entry name" value="C-terminal effector domain of the bipartite response regulators"/>
    <property type="match status" value="1"/>
</dbReference>
<gene>
    <name evidence="9" type="ORF">GCU69_03470</name>
</gene>
<dbReference type="InterPro" id="IPR001867">
    <property type="entry name" value="OmpR/PhoB-type_DNA-bd"/>
</dbReference>
<dbReference type="CDD" id="cd15831">
    <property type="entry name" value="BTAD"/>
    <property type="match status" value="1"/>
</dbReference>
<dbReference type="RefSeq" id="WP_170315769.1">
    <property type="nucleotide sequence ID" value="NZ_WHPN01000069.1"/>
</dbReference>
<dbReference type="Pfam" id="PF00486">
    <property type="entry name" value="Trans_reg_C"/>
    <property type="match status" value="1"/>
</dbReference>
<evidence type="ECO:0000259" key="8">
    <source>
        <dbReference type="PROSITE" id="PS51755"/>
    </source>
</evidence>
<dbReference type="InterPro" id="IPR036388">
    <property type="entry name" value="WH-like_DNA-bd_sf"/>
</dbReference>
<dbReference type="Gene3D" id="1.25.40.10">
    <property type="entry name" value="Tetratricopeptide repeat domain"/>
    <property type="match status" value="1"/>
</dbReference>
<dbReference type="InterPro" id="IPR005158">
    <property type="entry name" value="BTAD"/>
</dbReference>
<evidence type="ECO:0000256" key="1">
    <source>
        <dbReference type="ARBA" id="ARBA00005820"/>
    </source>
</evidence>
<keyword evidence="2" id="KW-0902">Two-component regulatory system</keyword>
<keyword evidence="10" id="KW-1185">Reference proteome</keyword>
<dbReference type="SMART" id="SM01043">
    <property type="entry name" value="BTAD"/>
    <property type="match status" value="1"/>
</dbReference>
<dbReference type="Pfam" id="PF03704">
    <property type="entry name" value="BTAD"/>
    <property type="match status" value="1"/>
</dbReference>
<dbReference type="Proteomes" id="UP000621266">
    <property type="component" value="Unassembled WGS sequence"/>
</dbReference>
<dbReference type="PROSITE" id="PS51755">
    <property type="entry name" value="OMPR_PHOB"/>
    <property type="match status" value="1"/>
</dbReference>
<comment type="caution">
    <text evidence="9">The sequence shown here is derived from an EMBL/GenBank/DDBJ whole genome shotgun (WGS) entry which is preliminary data.</text>
</comment>
<keyword evidence="3" id="KW-0805">Transcription regulation</keyword>
<evidence type="ECO:0000256" key="2">
    <source>
        <dbReference type="ARBA" id="ARBA00023012"/>
    </source>
</evidence>
<comment type="similarity">
    <text evidence="1">Belongs to the AfsR/DnrI/RedD regulatory family.</text>
</comment>
<sequence>MTQATTLRISLLGPFQVSAEADGEQTMLTGRQRPLLAALALERGTVVSSDRLIEAVWNEQPPPAARTTLRSYVNRLRGSLRALLGGTEEVGTLLRSTAGGYRLDVLPEAVDLHHFRQLSAEAGRTGDAGEERALLWRALGLWRGEALCDVDSDTLRREVAAVIDEEYVQAAQRLIELDLRGGNHDEAIALLRRLTTAHPLHERFWHQLLLALERVGRKAEALAQYEQVRSMLADELGVAPGEELRRFHQRLVSAVGSSTGTGPERPAPARRAGPGREVTPSWQLPRDIPSFSGREKARKALDLALRAGPHATPPLAIEGPAGIGKTALAVYWAHRAAEHFPDGQLYLDLHGFGPEPALDPRDALASLLRGIGVPDSRVPDGLADRLALFRSGTKGRRLLVLLDNAAGSAQVRPLLPAQSCAVVVTSRRALRDLVAHDGARRLRLGP</sequence>